<dbReference type="PANTHER" id="PTHR11731:SF118">
    <property type="entry name" value="BLR1971 PROTEIN"/>
    <property type="match status" value="1"/>
</dbReference>
<feature type="compositionally biased region" description="Low complexity" evidence="1">
    <location>
        <begin position="179"/>
        <end position="197"/>
    </location>
</feature>
<dbReference type="EMBL" id="RDSM01000001">
    <property type="protein sequence ID" value="RXH58733.1"/>
    <property type="molecule type" value="Genomic_DNA"/>
</dbReference>
<evidence type="ECO:0000313" key="6">
    <source>
        <dbReference type="Proteomes" id="UP000289437"/>
    </source>
</evidence>
<evidence type="ECO:0000259" key="3">
    <source>
        <dbReference type="Pfam" id="PF00326"/>
    </source>
</evidence>
<feature type="chain" id="PRO_5020939434" evidence="2">
    <location>
        <begin position="21"/>
        <end position="835"/>
    </location>
</feature>
<organism evidence="5 6">
    <name type="scientific">Granulicella sibirica</name>
    <dbReference type="NCBI Taxonomy" id="2479048"/>
    <lineage>
        <taxon>Bacteria</taxon>
        <taxon>Pseudomonadati</taxon>
        <taxon>Acidobacteriota</taxon>
        <taxon>Terriglobia</taxon>
        <taxon>Terriglobales</taxon>
        <taxon>Acidobacteriaceae</taxon>
        <taxon>Granulicella</taxon>
    </lineage>
</organism>
<dbReference type="InterPro" id="IPR050278">
    <property type="entry name" value="Serine_Prot_S9B/DPPIV"/>
</dbReference>
<dbReference type="RefSeq" id="WP_192897988.1">
    <property type="nucleotide sequence ID" value="NZ_RDSM01000001.1"/>
</dbReference>
<feature type="region of interest" description="Disordered" evidence="1">
    <location>
        <begin position="155"/>
        <end position="204"/>
    </location>
</feature>
<dbReference type="SUPFAM" id="SSF53474">
    <property type="entry name" value="alpha/beta-Hydrolases"/>
    <property type="match status" value="1"/>
</dbReference>
<dbReference type="Gene3D" id="2.140.10.30">
    <property type="entry name" value="Dipeptidylpeptidase IV, N-terminal domain"/>
    <property type="match status" value="1"/>
</dbReference>
<evidence type="ECO:0000313" key="5">
    <source>
        <dbReference type="EMBL" id="RXH58733.1"/>
    </source>
</evidence>
<dbReference type="Gene3D" id="3.40.50.1820">
    <property type="entry name" value="alpha/beta hydrolase"/>
    <property type="match status" value="1"/>
</dbReference>
<name>A0A4Q0T4W6_9BACT</name>
<reference evidence="6" key="2">
    <citation type="submission" date="2019-02" db="EMBL/GenBank/DDBJ databases">
        <title>Granulicella sibirica sp. nov., a psychrotolerant acidobacterium isolated from an organic soil layer in forested tundra, West Siberia.</title>
        <authorList>
            <person name="Oshkin I.Y."/>
            <person name="Kulichevskaya I.S."/>
            <person name="Rijpstra W.I.C."/>
            <person name="Sinninghe Damste J.S."/>
            <person name="Rakitin A.L."/>
            <person name="Ravin N.V."/>
            <person name="Dedysh S.N."/>
        </authorList>
    </citation>
    <scope>NUCLEOTIDE SEQUENCE [LARGE SCALE GENOMIC DNA]</scope>
    <source>
        <strain evidence="6">AF10</strain>
    </source>
</reference>
<keyword evidence="2" id="KW-0732">Signal</keyword>
<evidence type="ECO:0000259" key="4">
    <source>
        <dbReference type="Pfam" id="PF00930"/>
    </source>
</evidence>
<feature type="domain" description="Dipeptidylpeptidase IV N-terminal" evidence="4">
    <location>
        <begin position="194"/>
        <end position="511"/>
    </location>
</feature>
<evidence type="ECO:0000256" key="1">
    <source>
        <dbReference type="SAM" id="MobiDB-lite"/>
    </source>
</evidence>
<accession>A0A4Q0T4W6</accession>
<dbReference type="Pfam" id="PF00326">
    <property type="entry name" value="Peptidase_S9"/>
    <property type="match status" value="1"/>
</dbReference>
<keyword evidence="6" id="KW-1185">Reference proteome</keyword>
<dbReference type="Pfam" id="PF00930">
    <property type="entry name" value="DPPIV_N"/>
    <property type="match status" value="1"/>
</dbReference>
<reference evidence="5 6" key="1">
    <citation type="submission" date="2018-11" db="EMBL/GenBank/DDBJ databases">
        <authorList>
            <person name="Mardanov A.V."/>
            <person name="Ravin N.V."/>
            <person name="Dedysh S.N."/>
        </authorList>
    </citation>
    <scope>NUCLEOTIDE SEQUENCE [LARGE SCALE GENOMIC DNA]</scope>
    <source>
        <strain evidence="5 6">AF10</strain>
    </source>
</reference>
<dbReference type="InterPro" id="IPR029058">
    <property type="entry name" value="AB_hydrolase_fold"/>
</dbReference>
<dbReference type="GO" id="GO:0008236">
    <property type="term" value="F:serine-type peptidase activity"/>
    <property type="evidence" value="ECO:0007669"/>
    <property type="project" value="InterPro"/>
</dbReference>
<dbReference type="SUPFAM" id="SSF82171">
    <property type="entry name" value="DPP6 N-terminal domain-like"/>
    <property type="match status" value="1"/>
</dbReference>
<evidence type="ECO:0000256" key="2">
    <source>
        <dbReference type="SAM" id="SignalP"/>
    </source>
</evidence>
<proteinExistence type="predicted"/>
<dbReference type="Proteomes" id="UP000289437">
    <property type="component" value="Unassembled WGS sequence"/>
</dbReference>
<gene>
    <name evidence="5" type="ORF">GRAN_2043</name>
</gene>
<dbReference type="InterPro" id="IPR002469">
    <property type="entry name" value="Peptidase_S9B_N"/>
</dbReference>
<comment type="caution">
    <text evidence="5">The sequence shown here is derived from an EMBL/GenBank/DDBJ whole genome shotgun (WGS) entry which is preliminary data.</text>
</comment>
<protein>
    <submittedName>
        <fullName evidence="5">Dipeptidyl peptidase IV</fullName>
    </submittedName>
</protein>
<dbReference type="PANTHER" id="PTHR11731">
    <property type="entry name" value="PROTEASE FAMILY S9B,C DIPEPTIDYL-PEPTIDASE IV-RELATED"/>
    <property type="match status" value="1"/>
</dbReference>
<sequence length="835" mass="91918">MPSHRTLVLAAMAVALPLAAQTRTLTRDDYRNAERFMSYEVNPLVFHTFGTPTFLPDNRFWYRDNGPDGLTIVLVDPAKATKGPAFDHAKLAAALNTAMKTVTPPPGMAAPRTLDAHHLPISEFTPEAGQTFTVGLGAGVKMRCDLSEAGTCTPVAPVPEKPAGKPNQPAAGQSSTQSGGNAQMAARPAAGRGRAAAEVSPDKKKQAFIRDQNLWIRDVATGDETQLTTDGVKDFGYATDNAGWTHSDNPILVWSPDSTKIATFQQDQRKTGEMYLVSTNNSHPTLEAWKYPLVGDKDVTMIERVVVDVPTKKVVRFKMPADQHRSTLCDDISCRGGSGWDDVIWADDSKSLAFVSTSRDHKQEWLRVANIDSGDIREVYTETVPKFFESGNGRVNWKYLPKTNEFLWFSERDNWGQMYLYDLTTGKLKNQITTGEGNVTQVLHVDEKARVIYFLGVGKEKGRDPYFSAYYSIGFDGKNQKLLTPEDGDHAVTPSPDGKYFVDVYSTVTRPQIAVLRDNAGKIVLPLAQQDISKLVGSGWAAPTPITVKARDGKTDLYGFMFKPSRLEVGRKYPIINHVYPGPQTGSCGGRGFAAAHGDMQSLAELGFVVVCIDGTGTPWRSKSFHEAYYGDMGDNTIPDQVSGMKDLAARYPFIDLSRTGIYGHSGGGNATAAAMFHFPDFFSVGIAESGNHDNRDYEDDWAEKWSGLEVKNPDGTSNYDSQANENTAKNLKGHLLLAHGTFDDNVPPNNTLLLVDALIKANKDFDLLMIPNAAHGYGVATQYMTRRRWDYFVHYLAKATPPEEYEMQPYSRVLAAMGPGDQESEAEEAVDLWQ</sequence>
<feature type="domain" description="Peptidase S9 prolyl oligopeptidase catalytic" evidence="3">
    <location>
        <begin position="599"/>
        <end position="799"/>
    </location>
</feature>
<dbReference type="AlphaFoldDB" id="A0A4Q0T4W6"/>
<feature type="signal peptide" evidence="2">
    <location>
        <begin position="1"/>
        <end position="20"/>
    </location>
</feature>
<dbReference type="GO" id="GO:0006508">
    <property type="term" value="P:proteolysis"/>
    <property type="evidence" value="ECO:0007669"/>
    <property type="project" value="InterPro"/>
</dbReference>
<dbReference type="InterPro" id="IPR001375">
    <property type="entry name" value="Peptidase_S9_cat"/>
</dbReference>